<dbReference type="InterPro" id="IPR016181">
    <property type="entry name" value="Acyl_CoA_acyltransferase"/>
</dbReference>
<name>A0A845FCX9_9BACI</name>
<keyword evidence="2" id="KW-0808">Transferase</keyword>
<dbReference type="InterPro" id="IPR000182">
    <property type="entry name" value="GNAT_dom"/>
</dbReference>
<dbReference type="AlphaFoldDB" id="A0A845FCX9"/>
<evidence type="ECO:0000313" key="3">
    <source>
        <dbReference type="Proteomes" id="UP000450457"/>
    </source>
</evidence>
<dbReference type="PANTHER" id="PTHR39173:SF1">
    <property type="entry name" value="ACETYLTRANSFERASE"/>
    <property type="match status" value="1"/>
</dbReference>
<dbReference type="GO" id="GO:0016747">
    <property type="term" value="F:acyltransferase activity, transferring groups other than amino-acyl groups"/>
    <property type="evidence" value="ECO:0007669"/>
    <property type="project" value="InterPro"/>
</dbReference>
<evidence type="ECO:0000259" key="1">
    <source>
        <dbReference type="PROSITE" id="PS51186"/>
    </source>
</evidence>
<reference evidence="2 3" key="1">
    <citation type="submission" date="2019-11" db="EMBL/GenBank/DDBJ databases">
        <title>Genome sequences of 17 halophilic strains isolated from different environments.</title>
        <authorList>
            <person name="Furrow R.E."/>
        </authorList>
    </citation>
    <scope>NUCLEOTIDE SEQUENCE [LARGE SCALE GENOMIC DNA]</scope>
    <source>
        <strain evidence="2 3">SL-4</strain>
    </source>
</reference>
<evidence type="ECO:0000313" key="2">
    <source>
        <dbReference type="EMBL" id="MYL71658.1"/>
    </source>
</evidence>
<dbReference type="Gene3D" id="3.40.630.30">
    <property type="match status" value="1"/>
</dbReference>
<dbReference type="PROSITE" id="PS51186">
    <property type="entry name" value="GNAT"/>
    <property type="match status" value="1"/>
</dbReference>
<dbReference type="Pfam" id="PF13302">
    <property type="entry name" value="Acetyltransf_3"/>
    <property type="match status" value="1"/>
</dbReference>
<accession>A0A845FCX9</accession>
<feature type="domain" description="N-acetyltransferase" evidence="1">
    <location>
        <begin position="33"/>
        <end position="172"/>
    </location>
</feature>
<dbReference type="RefSeq" id="WP_160914508.1">
    <property type="nucleotide sequence ID" value="NZ_WMFA01000004.1"/>
</dbReference>
<organism evidence="2 3">
    <name type="scientific">Halobacillus litoralis</name>
    <dbReference type="NCBI Taxonomy" id="45668"/>
    <lineage>
        <taxon>Bacteria</taxon>
        <taxon>Bacillati</taxon>
        <taxon>Bacillota</taxon>
        <taxon>Bacilli</taxon>
        <taxon>Bacillales</taxon>
        <taxon>Bacillaceae</taxon>
        <taxon>Halobacillus</taxon>
    </lineage>
</organism>
<dbReference type="GeneID" id="78007803"/>
<proteinExistence type="predicted"/>
<dbReference type="Proteomes" id="UP000450457">
    <property type="component" value="Unassembled WGS sequence"/>
</dbReference>
<dbReference type="PANTHER" id="PTHR39173">
    <property type="entry name" value="ACETYLTRANSFERASE"/>
    <property type="match status" value="1"/>
</dbReference>
<dbReference type="SUPFAM" id="SSF55729">
    <property type="entry name" value="Acyl-CoA N-acyltransferases (Nat)"/>
    <property type="match status" value="1"/>
</dbReference>
<sequence length="173" mass="19566">MRALKLVEPSIELEESYLCFYKEWKESGEPMIPWVIGKDPTDFPSMVDNLHKEAKGIDLPEGFVPGSTYWLVDQENKVIGAVNIRHTLTEPLRNAGGHIGYGIRPSERRKGYATELLRLSLLKSKELGITNALVVCDEINTGSMKTILNNGGQEDEDFIEEDGNVVKRYWIEL</sequence>
<dbReference type="EMBL" id="WMFA01000004">
    <property type="protein sequence ID" value="MYL71658.1"/>
    <property type="molecule type" value="Genomic_DNA"/>
</dbReference>
<comment type="caution">
    <text evidence="2">The sequence shown here is derived from an EMBL/GenBank/DDBJ whole genome shotgun (WGS) entry which is preliminary data.</text>
</comment>
<gene>
    <name evidence="2" type="ORF">GLW00_12390</name>
</gene>
<protein>
    <submittedName>
        <fullName evidence="2">GNAT family N-acetyltransferase</fullName>
    </submittedName>
</protein>
<dbReference type="OrthoDB" id="9797989at2"/>